<evidence type="ECO:0000256" key="1">
    <source>
        <dbReference type="SAM" id="SignalP"/>
    </source>
</evidence>
<feature type="signal peptide" evidence="1">
    <location>
        <begin position="1"/>
        <end position="23"/>
    </location>
</feature>
<dbReference type="Proteomes" id="UP000572212">
    <property type="component" value="Unassembled WGS sequence"/>
</dbReference>
<protein>
    <recommendedName>
        <fullName evidence="4">ABC transporter periplasmic binding protein yphF</fullName>
    </recommendedName>
</protein>
<gene>
    <name evidence="2" type="ORF">GGQ92_000425</name>
</gene>
<dbReference type="EMBL" id="JACHON010000001">
    <property type="protein sequence ID" value="MBB6511658.1"/>
    <property type="molecule type" value="Genomic_DNA"/>
</dbReference>
<reference evidence="2 3" key="1">
    <citation type="submission" date="2020-08" db="EMBL/GenBank/DDBJ databases">
        <title>Genomic Encyclopedia of Type Strains, Phase IV (KMG-IV): sequencing the most valuable type-strain genomes for metagenomic binning, comparative biology and taxonomic classification.</title>
        <authorList>
            <person name="Goeker M."/>
        </authorList>
    </citation>
    <scope>NUCLEOTIDE SEQUENCE [LARGE SCALE GENOMIC DNA]</scope>
    <source>
        <strain evidence="2 3">DSM 11805</strain>
    </source>
</reference>
<feature type="chain" id="PRO_5038495048" description="ABC transporter periplasmic binding protein yphF" evidence="1">
    <location>
        <begin position="24"/>
        <end position="240"/>
    </location>
</feature>
<dbReference type="RefSeq" id="WP_184244085.1">
    <property type="nucleotide sequence ID" value="NZ_BAAACU010000022.1"/>
</dbReference>
<evidence type="ECO:0008006" key="4">
    <source>
        <dbReference type="Google" id="ProtNLM"/>
    </source>
</evidence>
<evidence type="ECO:0000313" key="3">
    <source>
        <dbReference type="Proteomes" id="UP000572212"/>
    </source>
</evidence>
<proteinExistence type="predicted"/>
<sequence length="240" mass="27558">MTKKSVTAYLVLSLLLLAGCMYPEENLSKNQITNDEQLVIVQQAVNQYAEQTGGLLPIVTKDSDTPIYQKYVIDFSLLKQRSLLAEIPGSAFESGGTYQYVLIDVETDPTVKVIDLRISNELREIQQRLSMFRAEHTYPPYGKKIDQYVYSLDYKELNLDTDPYVKSPYTGDNLPVYITTEGDLIIDYRSDIYRIMQENDYEYEEGDDIRQLLTDHFPIVPAYSVPYTIKEGEPVFANDL</sequence>
<accession>A0A841RLQ6</accession>
<name>A0A841RLQ6_9BACI</name>
<dbReference type="AlphaFoldDB" id="A0A841RLQ6"/>
<keyword evidence="3" id="KW-1185">Reference proteome</keyword>
<dbReference type="PROSITE" id="PS51257">
    <property type="entry name" value="PROKAR_LIPOPROTEIN"/>
    <property type="match status" value="1"/>
</dbReference>
<keyword evidence="1" id="KW-0732">Signal</keyword>
<comment type="caution">
    <text evidence="2">The sequence shown here is derived from an EMBL/GenBank/DDBJ whole genome shotgun (WGS) entry which is preliminary data.</text>
</comment>
<organism evidence="2 3">
    <name type="scientific">Gracilibacillus halotolerans</name>
    <dbReference type="NCBI Taxonomy" id="74386"/>
    <lineage>
        <taxon>Bacteria</taxon>
        <taxon>Bacillati</taxon>
        <taxon>Bacillota</taxon>
        <taxon>Bacilli</taxon>
        <taxon>Bacillales</taxon>
        <taxon>Bacillaceae</taxon>
        <taxon>Gracilibacillus</taxon>
    </lineage>
</organism>
<evidence type="ECO:0000313" key="2">
    <source>
        <dbReference type="EMBL" id="MBB6511658.1"/>
    </source>
</evidence>